<evidence type="ECO:0000313" key="3">
    <source>
        <dbReference type="EMBL" id="UUI73034.1"/>
    </source>
</evidence>
<keyword evidence="4" id="KW-1185">Reference proteome</keyword>
<dbReference type="RefSeq" id="WP_227577345.1">
    <property type="nucleotide sequence ID" value="NZ_CP101987.1"/>
</dbReference>
<keyword evidence="1" id="KW-1133">Transmembrane helix</keyword>
<dbReference type="Pfam" id="PF13400">
    <property type="entry name" value="Tad"/>
    <property type="match status" value="1"/>
</dbReference>
<dbReference type="InterPro" id="IPR028087">
    <property type="entry name" value="Tad_N"/>
</dbReference>
<name>A0ABY5KS13_9CELL</name>
<evidence type="ECO:0000256" key="1">
    <source>
        <dbReference type="SAM" id="Phobius"/>
    </source>
</evidence>
<feature type="transmembrane region" description="Helical" evidence="1">
    <location>
        <begin position="23"/>
        <end position="47"/>
    </location>
</feature>
<feature type="domain" description="Putative Flp pilus-assembly TadG-like N-terminal" evidence="2">
    <location>
        <begin position="21"/>
        <end position="67"/>
    </location>
</feature>
<evidence type="ECO:0000259" key="2">
    <source>
        <dbReference type="Pfam" id="PF13400"/>
    </source>
</evidence>
<protein>
    <submittedName>
        <fullName evidence="3">Pilus assembly protein TadG-related protein</fullName>
    </submittedName>
</protein>
<reference evidence="3 4" key="1">
    <citation type="submission" date="2022-07" db="EMBL/GenBank/DDBJ databases">
        <title>Novel species in genus cellulomonas.</title>
        <authorList>
            <person name="Ye L."/>
        </authorList>
    </citation>
    <scope>NUCLEOTIDE SEQUENCE [LARGE SCALE GENOMIC DNA]</scope>
    <source>
        <strain evidence="4">zg-B89</strain>
    </source>
</reference>
<organism evidence="3 4">
    <name type="scientific">Cellulomonas xiejunii</name>
    <dbReference type="NCBI Taxonomy" id="2968083"/>
    <lineage>
        <taxon>Bacteria</taxon>
        <taxon>Bacillati</taxon>
        <taxon>Actinomycetota</taxon>
        <taxon>Actinomycetes</taxon>
        <taxon>Micrococcales</taxon>
        <taxon>Cellulomonadaceae</taxon>
        <taxon>Cellulomonas</taxon>
    </lineage>
</organism>
<accession>A0ABY5KS13</accession>
<gene>
    <name evidence="3" type="ORF">NP048_06225</name>
</gene>
<dbReference type="EMBL" id="CP101987">
    <property type="protein sequence ID" value="UUI73034.1"/>
    <property type="molecule type" value="Genomic_DNA"/>
</dbReference>
<sequence length="161" mass="17073">MAWRRRAVARRVPEEDGRDDGQVMILSLGFGVVAILLVLVITAATAVHLDRKRLLALADLAALSAADQVSSTYFGPDGARASGGVPLTDATVRAAVEEYVRDHPEPAARWDGVRVLEAATPDGRSAVVRLGAVTRPPLVTWVLAPWSEGIELVVDASARAS</sequence>
<proteinExistence type="predicted"/>
<evidence type="ECO:0000313" key="4">
    <source>
        <dbReference type="Proteomes" id="UP001316384"/>
    </source>
</evidence>
<keyword evidence="1" id="KW-0812">Transmembrane</keyword>
<dbReference type="Proteomes" id="UP001316384">
    <property type="component" value="Chromosome"/>
</dbReference>
<keyword evidence="1" id="KW-0472">Membrane</keyword>